<accession>A0A4Q1B9C2</accession>
<dbReference type="PRINTS" id="PR00080">
    <property type="entry name" value="SDRFAMILY"/>
</dbReference>
<dbReference type="EMBL" id="SDIL01000146">
    <property type="protein sequence ID" value="RXK35292.1"/>
    <property type="molecule type" value="Genomic_DNA"/>
</dbReference>
<dbReference type="Pfam" id="PF00106">
    <property type="entry name" value="adh_short"/>
    <property type="match status" value="1"/>
</dbReference>
<proteinExistence type="inferred from homology"/>
<dbReference type="Proteomes" id="UP000289152">
    <property type="component" value="Unassembled WGS sequence"/>
</dbReference>
<evidence type="ECO:0000256" key="4">
    <source>
        <dbReference type="RuleBase" id="RU000363"/>
    </source>
</evidence>
<keyword evidence="3" id="KW-0560">Oxidoreductase</keyword>
<dbReference type="CDD" id="cd05233">
    <property type="entry name" value="SDR_c"/>
    <property type="match status" value="1"/>
</dbReference>
<dbReference type="Gene3D" id="3.40.50.720">
    <property type="entry name" value="NAD(P)-binding Rossmann-like Domain"/>
    <property type="match status" value="1"/>
</dbReference>
<organism evidence="5 6">
    <name type="scientific">Tremella mesenterica</name>
    <name type="common">Jelly fungus</name>
    <dbReference type="NCBI Taxonomy" id="5217"/>
    <lineage>
        <taxon>Eukaryota</taxon>
        <taxon>Fungi</taxon>
        <taxon>Dikarya</taxon>
        <taxon>Basidiomycota</taxon>
        <taxon>Agaricomycotina</taxon>
        <taxon>Tremellomycetes</taxon>
        <taxon>Tremellales</taxon>
        <taxon>Tremellaceae</taxon>
        <taxon>Tremella</taxon>
    </lineage>
</organism>
<dbReference type="VEuPathDB" id="FungiDB:TREMEDRAFT_44064"/>
<dbReference type="InterPro" id="IPR002347">
    <property type="entry name" value="SDR_fam"/>
</dbReference>
<comment type="caution">
    <text evidence="5">The sequence shown here is derived from an EMBL/GenBank/DDBJ whole genome shotgun (WGS) entry which is preliminary data.</text>
</comment>
<protein>
    <submittedName>
        <fullName evidence="5">Short-chain dehydrogenase/reductase SDR</fullName>
    </submittedName>
</protein>
<dbReference type="PRINTS" id="PR00081">
    <property type="entry name" value="GDHRDH"/>
</dbReference>
<dbReference type="AlphaFoldDB" id="A0A4Q1B9C2"/>
<dbReference type="PROSITE" id="PS00061">
    <property type="entry name" value="ADH_SHORT"/>
    <property type="match status" value="1"/>
</dbReference>
<name>A0A4Q1B9C2_TREME</name>
<comment type="similarity">
    <text evidence="1 4">Belongs to the short-chain dehydrogenases/reductases (SDR) family.</text>
</comment>
<dbReference type="GO" id="GO:0016491">
    <property type="term" value="F:oxidoreductase activity"/>
    <property type="evidence" value="ECO:0007669"/>
    <property type="project" value="UniProtKB-KW"/>
</dbReference>
<dbReference type="SUPFAM" id="SSF51735">
    <property type="entry name" value="NAD(P)-binding Rossmann-fold domains"/>
    <property type="match status" value="1"/>
</dbReference>
<dbReference type="InterPro" id="IPR020904">
    <property type="entry name" value="Sc_DH/Rdtase_CS"/>
</dbReference>
<dbReference type="PANTHER" id="PTHR43669">
    <property type="entry name" value="5-KETO-D-GLUCONATE 5-REDUCTASE"/>
    <property type="match status" value="1"/>
</dbReference>
<dbReference type="OMA" id="MPYIGRG"/>
<dbReference type="OrthoDB" id="1933717at2759"/>
<keyword evidence="6" id="KW-1185">Reference proteome</keyword>
<evidence type="ECO:0000256" key="3">
    <source>
        <dbReference type="ARBA" id="ARBA00023002"/>
    </source>
</evidence>
<keyword evidence="2" id="KW-0521">NADP</keyword>
<dbReference type="STRING" id="5217.A0A4Q1B9C2"/>
<evidence type="ECO:0000256" key="1">
    <source>
        <dbReference type="ARBA" id="ARBA00006484"/>
    </source>
</evidence>
<evidence type="ECO:0000313" key="5">
    <source>
        <dbReference type="EMBL" id="RXK35292.1"/>
    </source>
</evidence>
<reference evidence="5 6" key="1">
    <citation type="submission" date="2016-06" db="EMBL/GenBank/DDBJ databases">
        <title>Evolution of pathogenesis and genome organization in the Tremellales.</title>
        <authorList>
            <person name="Cuomo C."/>
            <person name="Litvintseva A."/>
            <person name="Heitman J."/>
            <person name="Chen Y."/>
            <person name="Sun S."/>
            <person name="Springer D."/>
            <person name="Dromer F."/>
            <person name="Young S."/>
            <person name="Zeng Q."/>
            <person name="Chapman S."/>
            <person name="Gujja S."/>
            <person name="Saif S."/>
            <person name="Birren B."/>
        </authorList>
    </citation>
    <scope>NUCLEOTIDE SEQUENCE [LARGE SCALE GENOMIC DNA]</scope>
    <source>
        <strain evidence="5 6">ATCC 28783</strain>
    </source>
</reference>
<dbReference type="InParanoid" id="A0A4Q1B9C2"/>
<gene>
    <name evidence="5" type="ORF">M231_07463</name>
</gene>
<sequence length="257" mass="27263">MSRVVLITGASAGIGRASAVALSEAFPSPTHPEKLVLCLAGRREAELKATAEQCKEGTTIEVCVGSTASEEDVKGWFKTIKEKYGRLDVLFNNAGVDLLPGVPFIEADLTKFRDTLETNIMGGVICTQQAFLLMKDQSPQGGRIINNGSISASTPRPNSFPYTISKHGVLGLTKCISLDGRPYKISATQLDIGNAVTGMANHLSKGSKQADGSIRPEPLMAVKNVADTIVYLTGLGRDADVLRLEILAAGMPYVGRG</sequence>
<evidence type="ECO:0000256" key="2">
    <source>
        <dbReference type="ARBA" id="ARBA00022857"/>
    </source>
</evidence>
<dbReference type="PANTHER" id="PTHR43669:SF3">
    <property type="entry name" value="ALCOHOL DEHYDROGENASE, PUTATIVE (AFU_ORTHOLOGUE AFUA_3G03445)-RELATED"/>
    <property type="match status" value="1"/>
</dbReference>
<dbReference type="InterPro" id="IPR036291">
    <property type="entry name" value="NAD(P)-bd_dom_sf"/>
</dbReference>
<evidence type="ECO:0000313" key="6">
    <source>
        <dbReference type="Proteomes" id="UP000289152"/>
    </source>
</evidence>